<evidence type="ECO:0000313" key="7">
    <source>
        <dbReference type="WBParaSite" id="GPLIN_001276000"/>
    </source>
</evidence>
<dbReference type="Pfam" id="PF00264">
    <property type="entry name" value="Tyrosinase"/>
    <property type="match status" value="1"/>
</dbReference>
<feature type="compositionally biased region" description="Basic residues" evidence="4">
    <location>
        <begin position="272"/>
        <end position="287"/>
    </location>
</feature>
<evidence type="ECO:0000256" key="3">
    <source>
        <dbReference type="PROSITE-ProRule" id="PRU01005"/>
    </source>
</evidence>
<dbReference type="WBParaSite" id="GPLIN_001276000">
    <property type="protein sequence ID" value="GPLIN_001276000"/>
    <property type="gene ID" value="GPLIN_001276000"/>
</dbReference>
<dbReference type="PRINTS" id="PR00092">
    <property type="entry name" value="TYROSINASE"/>
</dbReference>
<proteinExistence type="predicted"/>
<protein>
    <submittedName>
        <fullName evidence="7">Tyrosinase_Cu-bd domain-containing protein</fullName>
    </submittedName>
</protein>
<organism evidence="6 7">
    <name type="scientific">Globodera pallida</name>
    <name type="common">Potato cyst nematode worm</name>
    <name type="synonym">Heterodera pallida</name>
    <dbReference type="NCBI Taxonomy" id="36090"/>
    <lineage>
        <taxon>Eukaryota</taxon>
        <taxon>Metazoa</taxon>
        <taxon>Ecdysozoa</taxon>
        <taxon>Nematoda</taxon>
        <taxon>Chromadorea</taxon>
        <taxon>Rhabditida</taxon>
        <taxon>Tylenchina</taxon>
        <taxon>Tylenchomorpha</taxon>
        <taxon>Tylenchoidea</taxon>
        <taxon>Heteroderidae</taxon>
        <taxon>Heteroderinae</taxon>
        <taxon>Globodera</taxon>
    </lineage>
</organism>
<evidence type="ECO:0000259" key="5">
    <source>
        <dbReference type="PROSITE" id="PS51670"/>
    </source>
</evidence>
<evidence type="ECO:0000256" key="4">
    <source>
        <dbReference type="SAM" id="MobiDB-lite"/>
    </source>
</evidence>
<sequence>MGTSDNDDGQIANGFLANWITASGHKIQRYLGKMMPSNLLTENQVIATITYREMQGIFAFAEGTSTSNCTQPIPDDEQILEMNHNNVHAWIGGDMAQLVTSTQDPIFFLHHCYVDYVWEQWRIMWQTREEREAQFPSDAQVVACSGSTYCRLNATMLPFQDPVVLNSAGLSNDYTDNLYTYAPRPTCKLAGECGSAYLFCDSTTGRYPSPLCCAKIKSGGDCSIFQGNSEEPCFESTCVNGISTNPSCCCVCNKCNGTETINRSVRSAVKSLSKHKPHGHHTKSSSKHKSDSSDSSSDESSSSSSDESSSSSSDESSSSSEEKAEGCESKNNGDCTRRPPQTTKTGSNHWGSTTPSPTPPPPKNRVCHDNHECCMHWAAEGGCKSAPRAMNTWCPGTCRFNGCRPHAKQGTPGCKNLYSECKRWAHYHEYDDDHNALLHGGGNNPSSMNECERNPHWMAQNCAKTCHKCGRLTTPEQCACVYFLIIY</sequence>
<dbReference type="SUPFAM" id="SSF48056">
    <property type="entry name" value="Di-copper centre-containing domain"/>
    <property type="match status" value="1"/>
</dbReference>
<reference evidence="6" key="1">
    <citation type="submission" date="2013-12" db="EMBL/GenBank/DDBJ databases">
        <authorList>
            <person name="Aslett M."/>
        </authorList>
    </citation>
    <scope>NUCLEOTIDE SEQUENCE [LARGE SCALE GENOMIC DNA]</scope>
    <source>
        <strain evidence="6">Lindley</strain>
    </source>
</reference>
<dbReference type="PANTHER" id="PTHR11474:SF126">
    <property type="entry name" value="TYROSINASE-LIKE PROTEIN TYR-1-RELATED"/>
    <property type="match status" value="1"/>
</dbReference>
<dbReference type="Gene3D" id="1.10.1280.10">
    <property type="entry name" value="Di-copper center containing domain from catechol oxidase"/>
    <property type="match status" value="1"/>
</dbReference>
<evidence type="ECO:0000313" key="6">
    <source>
        <dbReference type="Proteomes" id="UP000050741"/>
    </source>
</evidence>
<dbReference type="SMART" id="SM00254">
    <property type="entry name" value="ShKT"/>
    <property type="match status" value="2"/>
</dbReference>
<feature type="compositionally biased region" description="Low complexity" evidence="4">
    <location>
        <begin position="293"/>
        <end position="319"/>
    </location>
</feature>
<reference evidence="6" key="2">
    <citation type="submission" date="2014-05" db="EMBL/GenBank/DDBJ databases">
        <title>The genome and life-stage specific transcriptomes of Globodera pallida elucidate key aspects of plant parasitism by a cyst nematode.</title>
        <authorList>
            <person name="Cotton J.A."/>
            <person name="Lilley C.J."/>
            <person name="Jones L.M."/>
            <person name="Kikuchi T."/>
            <person name="Reid A.J."/>
            <person name="Thorpe P."/>
            <person name="Tsai I.J."/>
            <person name="Beasley H."/>
            <person name="Blok V."/>
            <person name="Cock P.J.A."/>
            <person name="Van den Akker S.E."/>
            <person name="Holroyd N."/>
            <person name="Hunt M."/>
            <person name="Mantelin S."/>
            <person name="Naghra H."/>
            <person name="Pain A."/>
            <person name="Palomares-Rius J.E."/>
            <person name="Zarowiecki M."/>
            <person name="Berriman M."/>
            <person name="Jones J.T."/>
            <person name="Urwin P.E."/>
        </authorList>
    </citation>
    <scope>NUCLEOTIDE SEQUENCE [LARGE SCALE GENOMIC DNA]</scope>
    <source>
        <strain evidence="6">Lindley</strain>
    </source>
</reference>
<feature type="domain" description="ShKT" evidence="5">
    <location>
        <begin position="367"/>
        <end position="403"/>
    </location>
</feature>
<name>A0A183CIQ4_GLOPA</name>
<keyword evidence="2" id="KW-0186">Copper</keyword>
<feature type="compositionally biased region" description="Polar residues" evidence="4">
    <location>
        <begin position="329"/>
        <end position="351"/>
    </location>
</feature>
<evidence type="ECO:0000256" key="2">
    <source>
        <dbReference type="ARBA" id="ARBA00023008"/>
    </source>
</evidence>
<dbReference type="PANTHER" id="PTHR11474">
    <property type="entry name" value="TYROSINASE FAMILY MEMBER"/>
    <property type="match status" value="1"/>
</dbReference>
<dbReference type="InterPro" id="IPR003582">
    <property type="entry name" value="ShKT_dom"/>
</dbReference>
<comment type="caution">
    <text evidence="3">Lacks conserved residue(s) required for the propagation of feature annotation.</text>
</comment>
<dbReference type="GO" id="GO:0016491">
    <property type="term" value="F:oxidoreductase activity"/>
    <property type="evidence" value="ECO:0007669"/>
    <property type="project" value="InterPro"/>
</dbReference>
<dbReference type="InterPro" id="IPR008922">
    <property type="entry name" value="Di-copper_centre_dom_sf"/>
</dbReference>
<keyword evidence="6" id="KW-1185">Reference proteome</keyword>
<accession>A0A183CIQ4</accession>
<keyword evidence="1" id="KW-0479">Metal-binding</keyword>
<dbReference type="GO" id="GO:0046872">
    <property type="term" value="F:metal ion binding"/>
    <property type="evidence" value="ECO:0007669"/>
    <property type="project" value="UniProtKB-KW"/>
</dbReference>
<dbReference type="PROSITE" id="PS00498">
    <property type="entry name" value="TYROSINASE_2"/>
    <property type="match status" value="1"/>
</dbReference>
<dbReference type="Pfam" id="PF01549">
    <property type="entry name" value="ShK"/>
    <property type="match status" value="2"/>
</dbReference>
<dbReference type="Proteomes" id="UP000050741">
    <property type="component" value="Unassembled WGS sequence"/>
</dbReference>
<evidence type="ECO:0000256" key="1">
    <source>
        <dbReference type="ARBA" id="ARBA00022723"/>
    </source>
</evidence>
<feature type="region of interest" description="Disordered" evidence="4">
    <location>
        <begin position="268"/>
        <end position="363"/>
    </location>
</feature>
<dbReference type="AlphaFoldDB" id="A0A183CIQ4"/>
<feature type="domain" description="ShKT" evidence="5">
    <location>
        <begin position="414"/>
        <end position="469"/>
    </location>
</feature>
<dbReference type="PROSITE" id="PS51670">
    <property type="entry name" value="SHKT"/>
    <property type="match status" value="2"/>
</dbReference>
<dbReference type="InterPro" id="IPR002227">
    <property type="entry name" value="Tyrosinase_Cu-bd"/>
</dbReference>
<reference evidence="7" key="3">
    <citation type="submission" date="2016-06" db="UniProtKB">
        <authorList>
            <consortium name="WormBaseParasite"/>
        </authorList>
    </citation>
    <scope>IDENTIFICATION</scope>
</reference>
<dbReference type="InterPro" id="IPR050316">
    <property type="entry name" value="Tyrosinase/Hemocyanin"/>
</dbReference>